<feature type="signal peptide" evidence="1">
    <location>
        <begin position="1"/>
        <end position="24"/>
    </location>
</feature>
<reference evidence="2" key="1">
    <citation type="journal article" date="2016" name="Nat. Genet.">
        <title>The genome sequences of Arachis duranensis and Arachis ipaensis, the diploid ancestors of cultivated peanut.</title>
        <authorList>
            <person name="Bertioli D.J."/>
            <person name="Cannon S.B."/>
            <person name="Froenicke L."/>
            <person name="Huang G."/>
            <person name="Farmer A.D."/>
            <person name="Cannon E.K."/>
            <person name="Liu X."/>
            <person name="Gao D."/>
            <person name="Clevenger J."/>
            <person name="Dash S."/>
            <person name="Ren L."/>
            <person name="Moretzsohn M.C."/>
            <person name="Shirasawa K."/>
            <person name="Huang W."/>
            <person name="Vidigal B."/>
            <person name="Abernathy B."/>
            <person name="Chu Y."/>
            <person name="Niederhuth C.E."/>
            <person name="Umale P."/>
            <person name="Araujo A.C."/>
            <person name="Kozik A."/>
            <person name="Kim K.D."/>
            <person name="Burow M.D."/>
            <person name="Varshney R.K."/>
            <person name="Wang X."/>
            <person name="Zhang X."/>
            <person name="Barkley N."/>
            <person name="Guimaraes P.M."/>
            <person name="Isobe S."/>
            <person name="Guo B."/>
            <person name="Liao B."/>
            <person name="Stalker H.T."/>
            <person name="Schmitz R.J."/>
            <person name="Scheffler B.E."/>
            <person name="Leal-Bertioli S.C."/>
            <person name="Xun X."/>
            <person name="Jackson S.A."/>
            <person name="Michelmore R."/>
            <person name="Ozias-Akins P."/>
        </authorList>
    </citation>
    <scope>NUCLEOTIDE SEQUENCE [LARGE SCALE GENOMIC DNA]</scope>
    <source>
        <strain evidence="2">cv. V14167</strain>
    </source>
</reference>
<evidence type="ECO:0000313" key="3">
    <source>
        <dbReference type="RefSeq" id="XP_020985281.1"/>
    </source>
</evidence>
<organism evidence="2 3">
    <name type="scientific">Arachis duranensis</name>
    <name type="common">Wild peanut</name>
    <dbReference type="NCBI Taxonomy" id="130453"/>
    <lineage>
        <taxon>Eukaryota</taxon>
        <taxon>Viridiplantae</taxon>
        <taxon>Streptophyta</taxon>
        <taxon>Embryophyta</taxon>
        <taxon>Tracheophyta</taxon>
        <taxon>Spermatophyta</taxon>
        <taxon>Magnoliopsida</taxon>
        <taxon>eudicotyledons</taxon>
        <taxon>Gunneridae</taxon>
        <taxon>Pentapetalae</taxon>
        <taxon>rosids</taxon>
        <taxon>fabids</taxon>
        <taxon>Fabales</taxon>
        <taxon>Fabaceae</taxon>
        <taxon>Papilionoideae</taxon>
        <taxon>50 kb inversion clade</taxon>
        <taxon>dalbergioids sensu lato</taxon>
        <taxon>Dalbergieae</taxon>
        <taxon>Pterocarpus clade</taxon>
        <taxon>Arachis</taxon>
    </lineage>
</organism>
<dbReference type="KEGG" id="adu:107462848"/>
<proteinExistence type="predicted"/>
<evidence type="ECO:0000313" key="2">
    <source>
        <dbReference type="Proteomes" id="UP000515211"/>
    </source>
</evidence>
<keyword evidence="2" id="KW-1185">Reference proteome</keyword>
<protein>
    <submittedName>
        <fullName evidence="3">Uncharacterized protein LOC107462848</fullName>
    </submittedName>
</protein>
<name>A0A6P5MQ84_ARADU</name>
<evidence type="ECO:0000256" key="1">
    <source>
        <dbReference type="SAM" id="SignalP"/>
    </source>
</evidence>
<dbReference type="AlphaFoldDB" id="A0A6P5MQ84"/>
<reference evidence="3" key="2">
    <citation type="submission" date="2025-08" db="UniProtKB">
        <authorList>
            <consortium name="RefSeq"/>
        </authorList>
    </citation>
    <scope>IDENTIFICATION</scope>
    <source>
        <tissue evidence="3">Whole plant</tissue>
    </source>
</reference>
<feature type="chain" id="PRO_5028394502" evidence="1">
    <location>
        <begin position="25"/>
        <end position="147"/>
    </location>
</feature>
<dbReference type="GeneID" id="107462848"/>
<dbReference type="Proteomes" id="UP000515211">
    <property type="component" value="Chromosome 8"/>
</dbReference>
<gene>
    <name evidence="3" type="primary">LOC107462848</name>
</gene>
<sequence length="147" mass="14034">MGKAHKNVGAVVMIFVLVIGIAECRNLKEDEVVSGVGAVGRNYVVGFGDGRGGFIVSEPASGLGAGVGASGNAVGKKFHVVSEPASGLGAGVGAVGRNFHVVSEPAGVGAVGRNFVVVSEPASGLGFSSAASVGQGITGATAGGGGL</sequence>
<accession>A0A6P5MQ84</accession>
<keyword evidence="1" id="KW-0732">Signal</keyword>
<dbReference type="RefSeq" id="XP_020985281.1">
    <property type="nucleotide sequence ID" value="XM_021129622.2"/>
</dbReference>